<name>A0ABW1UMA6_9LACO</name>
<feature type="transmembrane region" description="Helical" evidence="6">
    <location>
        <begin position="20"/>
        <end position="40"/>
    </location>
</feature>
<dbReference type="PANTHER" id="PTHR23291">
    <property type="entry name" value="BAX INHIBITOR-RELATED"/>
    <property type="match status" value="1"/>
</dbReference>
<dbReference type="InterPro" id="IPR006214">
    <property type="entry name" value="Bax_inhibitor_1-related"/>
</dbReference>
<comment type="similarity">
    <text evidence="2 6">Belongs to the BI1 family.</text>
</comment>
<keyword evidence="5 6" id="KW-0472">Membrane</keyword>
<evidence type="ECO:0000313" key="7">
    <source>
        <dbReference type="EMBL" id="MFC6315087.1"/>
    </source>
</evidence>
<feature type="transmembrane region" description="Helical" evidence="6">
    <location>
        <begin position="108"/>
        <end position="127"/>
    </location>
</feature>
<gene>
    <name evidence="7" type="ORF">ACFQHW_05815</name>
</gene>
<accession>A0ABW1UMA6</accession>
<dbReference type="PANTHER" id="PTHR23291:SF50">
    <property type="entry name" value="PROTEIN LIFEGUARD 4"/>
    <property type="match status" value="1"/>
</dbReference>
<evidence type="ECO:0000256" key="1">
    <source>
        <dbReference type="ARBA" id="ARBA00004141"/>
    </source>
</evidence>
<protein>
    <submittedName>
        <fullName evidence="7">Bax inhibitor-1/YccA family protein</fullName>
    </submittedName>
</protein>
<keyword evidence="4 6" id="KW-1133">Transmembrane helix</keyword>
<dbReference type="CDD" id="cd10432">
    <property type="entry name" value="BI-1-like_bacterial"/>
    <property type="match status" value="1"/>
</dbReference>
<comment type="subcellular location">
    <subcellularLocation>
        <location evidence="1">Membrane</location>
        <topology evidence="1">Multi-pass membrane protein</topology>
    </subcellularLocation>
</comment>
<evidence type="ECO:0000313" key="8">
    <source>
        <dbReference type="Proteomes" id="UP001596310"/>
    </source>
</evidence>
<dbReference type="Proteomes" id="UP001596310">
    <property type="component" value="Unassembled WGS sequence"/>
</dbReference>
<keyword evidence="3 6" id="KW-0812">Transmembrane</keyword>
<organism evidence="7 8">
    <name type="scientific">Lapidilactobacillus achengensis</name>
    <dbReference type="NCBI Taxonomy" id="2486000"/>
    <lineage>
        <taxon>Bacteria</taxon>
        <taxon>Bacillati</taxon>
        <taxon>Bacillota</taxon>
        <taxon>Bacilli</taxon>
        <taxon>Lactobacillales</taxon>
        <taxon>Lactobacillaceae</taxon>
        <taxon>Lapidilactobacillus</taxon>
    </lineage>
</organism>
<evidence type="ECO:0000256" key="4">
    <source>
        <dbReference type="ARBA" id="ARBA00022989"/>
    </source>
</evidence>
<keyword evidence="8" id="KW-1185">Reference proteome</keyword>
<feature type="transmembrane region" description="Helical" evidence="6">
    <location>
        <begin position="164"/>
        <end position="182"/>
    </location>
</feature>
<evidence type="ECO:0000256" key="3">
    <source>
        <dbReference type="ARBA" id="ARBA00022692"/>
    </source>
</evidence>
<evidence type="ECO:0000256" key="6">
    <source>
        <dbReference type="RuleBase" id="RU004379"/>
    </source>
</evidence>
<dbReference type="Pfam" id="PF01027">
    <property type="entry name" value="Bax1-I"/>
    <property type="match status" value="1"/>
</dbReference>
<sequence length="230" mass="25716">MQQPEIVKDDGLKRFFNQVYGYMALGVGVTAGVAFVLNMFFKSTVITILNNYSWLMWVVFAGELLMVISLSRAALKSKAQTMAYFVLYSVLQGLTFTIIPWVYDLGAITAAFLTALVVFVTMSLYGRLTTKPLHKMGRIAFMGLIGVLAATVINIFLGSSQMEFVLSYATLIVFIILTAWDNQKLTLMYQNATETGSIPVENLAIYGALELYLDFINLFLSILRIFSRNN</sequence>
<reference evidence="8" key="1">
    <citation type="journal article" date="2019" name="Int. J. Syst. Evol. Microbiol.">
        <title>The Global Catalogue of Microorganisms (GCM) 10K type strain sequencing project: providing services to taxonomists for standard genome sequencing and annotation.</title>
        <authorList>
            <consortium name="The Broad Institute Genomics Platform"/>
            <consortium name="The Broad Institute Genome Sequencing Center for Infectious Disease"/>
            <person name="Wu L."/>
            <person name="Ma J."/>
        </authorList>
    </citation>
    <scope>NUCLEOTIDE SEQUENCE [LARGE SCALE GENOMIC DNA]</scope>
    <source>
        <strain evidence="8">CCM 8897</strain>
    </source>
</reference>
<dbReference type="EMBL" id="JBHSSM010000015">
    <property type="protein sequence ID" value="MFC6315087.1"/>
    <property type="molecule type" value="Genomic_DNA"/>
</dbReference>
<feature type="transmembrane region" description="Helical" evidence="6">
    <location>
        <begin position="139"/>
        <end position="158"/>
    </location>
</feature>
<evidence type="ECO:0000256" key="5">
    <source>
        <dbReference type="ARBA" id="ARBA00023136"/>
    </source>
</evidence>
<dbReference type="RefSeq" id="WP_125596142.1">
    <property type="nucleotide sequence ID" value="NZ_JBHSSM010000015.1"/>
</dbReference>
<proteinExistence type="inferred from homology"/>
<feature type="transmembrane region" description="Helical" evidence="6">
    <location>
        <begin position="82"/>
        <end position="102"/>
    </location>
</feature>
<comment type="caution">
    <text evidence="7">The sequence shown here is derived from an EMBL/GenBank/DDBJ whole genome shotgun (WGS) entry which is preliminary data.</text>
</comment>
<feature type="transmembrane region" description="Helical" evidence="6">
    <location>
        <begin position="52"/>
        <end position="70"/>
    </location>
</feature>
<evidence type="ECO:0000256" key="2">
    <source>
        <dbReference type="ARBA" id="ARBA00010350"/>
    </source>
</evidence>